<proteinExistence type="predicted"/>
<evidence type="ECO:0000256" key="1">
    <source>
        <dbReference type="SAM" id="Phobius"/>
    </source>
</evidence>
<sequence length="51" mass="5384">MLSLLTPLVVALQEAAAGGGTSKWLYGLFALIVLFALLAVTLILGKGRQQR</sequence>
<comment type="caution">
    <text evidence="2">The sequence shown here is derived from an EMBL/GenBank/DDBJ whole genome shotgun (WGS) entry which is preliminary data.</text>
</comment>
<keyword evidence="3" id="KW-1185">Reference proteome</keyword>
<name>A0ABV6QFW3_9ACTN</name>
<reference evidence="2 3" key="1">
    <citation type="submission" date="2024-09" db="EMBL/GenBank/DDBJ databases">
        <authorList>
            <person name="Sun Q."/>
            <person name="Mori K."/>
        </authorList>
    </citation>
    <scope>NUCLEOTIDE SEQUENCE [LARGE SCALE GENOMIC DNA]</scope>
    <source>
        <strain evidence="2 3">CGMCC 1.15906</strain>
    </source>
</reference>
<gene>
    <name evidence="2" type="ORF">ACFFGN_01010</name>
</gene>
<protein>
    <submittedName>
        <fullName evidence="2">Uncharacterized protein</fullName>
    </submittedName>
</protein>
<keyword evidence="1" id="KW-1133">Transmembrane helix</keyword>
<evidence type="ECO:0000313" key="3">
    <source>
        <dbReference type="Proteomes" id="UP001589890"/>
    </source>
</evidence>
<keyword evidence="1" id="KW-0812">Transmembrane</keyword>
<feature type="transmembrane region" description="Helical" evidence="1">
    <location>
        <begin position="27"/>
        <end position="45"/>
    </location>
</feature>
<dbReference type="EMBL" id="JBHLTC010000001">
    <property type="protein sequence ID" value="MFC0622622.1"/>
    <property type="molecule type" value="Genomic_DNA"/>
</dbReference>
<evidence type="ECO:0000313" key="2">
    <source>
        <dbReference type="EMBL" id="MFC0622622.1"/>
    </source>
</evidence>
<keyword evidence="1" id="KW-0472">Membrane</keyword>
<organism evidence="2 3">
    <name type="scientific">Kribbella deserti</name>
    <dbReference type="NCBI Taxonomy" id="1926257"/>
    <lineage>
        <taxon>Bacteria</taxon>
        <taxon>Bacillati</taxon>
        <taxon>Actinomycetota</taxon>
        <taxon>Actinomycetes</taxon>
        <taxon>Propionibacteriales</taxon>
        <taxon>Kribbellaceae</taxon>
        <taxon>Kribbella</taxon>
    </lineage>
</organism>
<dbReference type="RefSeq" id="WP_380043299.1">
    <property type="nucleotide sequence ID" value="NZ_JBHLTC010000001.1"/>
</dbReference>
<dbReference type="Proteomes" id="UP001589890">
    <property type="component" value="Unassembled WGS sequence"/>
</dbReference>
<accession>A0ABV6QFW3</accession>